<evidence type="ECO:0008006" key="4">
    <source>
        <dbReference type="Google" id="ProtNLM"/>
    </source>
</evidence>
<evidence type="ECO:0000313" key="3">
    <source>
        <dbReference type="Proteomes" id="UP000228528"/>
    </source>
</evidence>
<feature type="transmembrane region" description="Helical" evidence="1">
    <location>
        <begin position="30"/>
        <end position="47"/>
    </location>
</feature>
<feature type="transmembrane region" description="Helical" evidence="1">
    <location>
        <begin position="59"/>
        <end position="77"/>
    </location>
</feature>
<protein>
    <recommendedName>
        <fullName evidence="4">Conjugal transfer protein TrbL</fullName>
    </recommendedName>
</protein>
<proteinExistence type="predicted"/>
<dbReference type="EMBL" id="PFBW01000071">
    <property type="protein sequence ID" value="PIR77580.1"/>
    <property type="molecule type" value="Genomic_DNA"/>
</dbReference>
<dbReference type="Proteomes" id="UP000228528">
    <property type="component" value="Unassembled WGS sequence"/>
</dbReference>
<sequence>TLILVANYSTFLDSGAVTFGWVIVRDLCNMFFVVVLLIIAFGTILNIEKYNYKKWLPKLILMAILINFSKTICGVLIDVAQIVMLTFVNSFSTIGTGTLVDVLGITEILNLSKTSEEVGFWTVVGAYLLGLAYVIISSIVLFTMVAMLAIRIVMIWIYVVLSPLAYLLSAFPGGQSYASKWWSEFTKNLIVGPVLAFFLWLSFAALTADKVRDTTNIDQVAEKDQVELLGFDPKESGALGTNASSPGALIKFVIAIGMLVGGLKIAQEVGGAAGSMAGKGMAAVNKAGKIGLAGAAAITGVRAAKGIYKNYSSARKSAREDKYKNAAVKMADGIGR</sequence>
<name>A0A2M6P2B5_9BACT</name>
<reference evidence="3" key="1">
    <citation type="submission" date="2017-09" db="EMBL/GenBank/DDBJ databases">
        <title>Depth-based differentiation of microbial function through sediment-hosted aquifers and enrichment of novel symbionts in the deep terrestrial subsurface.</title>
        <authorList>
            <person name="Probst A.J."/>
            <person name="Ladd B."/>
            <person name="Jarett J.K."/>
            <person name="Geller-Mcgrath D.E."/>
            <person name="Sieber C.M.K."/>
            <person name="Emerson J.B."/>
            <person name="Anantharaman K."/>
            <person name="Thomas B.C."/>
            <person name="Malmstrom R."/>
            <person name="Stieglmeier M."/>
            <person name="Klingl A."/>
            <person name="Woyke T."/>
            <person name="Ryan C.M."/>
            <person name="Banfield J.F."/>
        </authorList>
    </citation>
    <scope>NUCLEOTIDE SEQUENCE [LARGE SCALE GENOMIC DNA]</scope>
</reference>
<feature type="transmembrane region" description="Helical" evidence="1">
    <location>
        <begin position="148"/>
        <end position="168"/>
    </location>
</feature>
<accession>A0A2M6P2B5</accession>
<keyword evidence="1" id="KW-0472">Membrane</keyword>
<keyword evidence="1" id="KW-0812">Transmembrane</keyword>
<evidence type="ECO:0000313" key="2">
    <source>
        <dbReference type="EMBL" id="PIR77580.1"/>
    </source>
</evidence>
<evidence type="ECO:0000256" key="1">
    <source>
        <dbReference type="SAM" id="Phobius"/>
    </source>
</evidence>
<comment type="caution">
    <text evidence="2">The sequence shown here is derived from an EMBL/GenBank/DDBJ whole genome shotgun (WGS) entry which is preliminary data.</text>
</comment>
<feature type="transmembrane region" description="Helical" evidence="1">
    <location>
        <begin position="189"/>
        <end position="208"/>
    </location>
</feature>
<dbReference type="Pfam" id="PF19590">
    <property type="entry name" value="TrbL_3"/>
    <property type="match status" value="1"/>
</dbReference>
<dbReference type="InterPro" id="IPR045782">
    <property type="entry name" value="TrbL_3"/>
</dbReference>
<feature type="transmembrane region" description="Helical" evidence="1">
    <location>
        <begin position="118"/>
        <end position="142"/>
    </location>
</feature>
<feature type="non-terminal residue" evidence="2">
    <location>
        <position position="1"/>
    </location>
</feature>
<organism evidence="2 3">
    <name type="scientific">Candidatus Magasanikbacteria bacterium CG10_big_fil_rev_8_21_14_0_10_38_6</name>
    <dbReference type="NCBI Taxonomy" id="1974647"/>
    <lineage>
        <taxon>Bacteria</taxon>
        <taxon>Candidatus Magasanikiibacteriota</taxon>
    </lineage>
</organism>
<feature type="non-terminal residue" evidence="2">
    <location>
        <position position="336"/>
    </location>
</feature>
<keyword evidence="1" id="KW-1133">Transmembrane helix</keyword>
<dbReference type="AlphaFoldDB" id="A0A2M6P2B5"/>
<gene>
    <name evidence="2" type="ORF">COU30_01665</name>
</gene>